<dbReference type="SUPFAM" id="SSF48452">
    <property type="entry name" value="TPR-like"/>
    <property type="match status" value="1"/>
</dbReference>
<organism evidence="5 6">
    <name type="scientific">Arthrobacter mangrovi</name>
    <dbReference type="NCBI Taxonomy" id="2966350"/>
    <lineage>
        <taxon>Bacteria</taxon>
        <taxon>Bacillati</taxon>
        <taxon>Actinomycetota</taxon>
        <taxon>Actinomycetes</taxon>
        <taxon>Micrococcales</taxon>
        <taxon>Micrococcaceae</taxon>
        <taxon>Arthrobacter</taxon>
    </lineage>
</organism>
<dbReference type="SUPFAM" id="SSF46894">
    <property type="entry name" value="C-terminal effector domain of the bipartite response regulators"/>
    <property type="match status" value="1"/>
</dbReference>
<dbReference type="PRINTS" id="PR00038">
    <property type="entry name" value="HTHLUXR"/>
</dbReference>
<dbReference type="PANTHER" id="PTHR44688">
    <property type="entry name" value="DNA-BINDING TRANSCRIPTIONAL ACTIVATOR DEVR_DOSR"/>
    <property type="match status" value="1"/>
</dbReference>
<keyword evidence="2" id="KW-0238">DNA-binding</keyword>
<name>A0ABQ5MXZ8_9MICC</name>
<sequence>MDDFNALVDTARAAYARGDWYAAYRDFASAKELSGLPAADLGLLGSAAWWVGEVQESLSLSEEVYHRFLDGGEPAEAAMKALNLGLLWFIRGDLVIASGWASRARRILADMPEGPAQGYLLYLDASIAFDFTPGGPAARAAARLQELARRHRAPELTSFGLVLSGLVDLRAGRTTSGFAQLDEAMLPVLAGAIPPEWAGDIYCTVIHACHELGDLPRMSAWTRATEQWCRQFQGEVVYAGICRIHRLQLLSVEGRWGEAEAAIERSGAELVGRNNWVAGEAFYQLGELRRLRGDAGGAQAAYARARELGTDPQPGESLLQQAAGHSDAAWAGLCSALSGRDRLACARLLEPAVCIALARGLRDEAERFCTQLEETADEFGTACFRAWAGHARAEVLIDAADFAGALPRLQSAAAGYRALQARYETARLYELSARAHRGMSQPAVADADEATALAIYRELGALPDIRRFERTPLPGGLTEREAGVLALIASGASNKDTAEALFISQKTVGRHVANIFAKLGVSSRTAAAAWAHEHGLQPAEARRIPGSA</sequence>
<protein>
    <submittedName>
        <fullName evidence="5">Helix-turn-helix transcriptional regulator</fullName>
    </submittedName>
</protein>
<dbReference type="EMBL" id="BRVS01000024">
    <property type="protein sequence ID" value="GLB68819.1"/>
    <property type="molecule type" value="Genomic_DNA"/>
</dbReference>
<evidence type="ECO:0000259" key="4">
    <source>
        <dbReference type="PROSITE" id="PS50043"/>
    </source>
</evidence>
<dbReference type="RefSeq" id="WP_264796911.1">
    <property type="nucleotide sequence ID" value="NZ_BRVS01000024.1"/>
</dbReference>
<dbReference type="InterPro" id="IPR000792">
    <property type="entry name" value="Tscrpt_reg_LuxR_C"/>
</dbReference>
<evidence type="ECO:0000313" key="6">
    <source>
        <dbReference type="Proteomes" id="UP001209654"/>
    </source>
</evidence>
<dbReference type="Pfam" id="PF00196">
    <property type="entry name" value="GerE"/>
    <property type="match status" value="1"/>
</dbReference>
<keyword evidence="1" id="KW-0805">Transcription regulation</keyword>
<dbReference type="CDD" id="cd06170">
    <property type="entry name" value="LuxR_C_like"/>
    <property type="match status" value="1"/>
</dbReference>
<gene>
    <name evidence="5" type="ORF">AHIS1636_32620</name>
</gene>
<reference evidence="5 6" key="1">
    <citation type="journal article" date="2023" name="Int. J. Syst. Evol. Microbiol.">
        <title>Arthrobacter mangrovi sp. nov., an actinobacterium isolated from the rhizosphere of a mangrove.</title>
        <authorList>
            <person name="Hamada M."/>
            <person name="Saitou S."/>
            <person name="Enomoto N."/>
            <person name="Nanri K."/>
            <person name="Hidaka K."/>
            <person name="Miura T."/>
            <person name="Tamura T."/>
        </authorList>
    </citation>
    <scope>NUCLEOTIDE SEQUENCE [LARGE SCALE GENOMIC DNA]</scope>
    <source>
        <strain evidence="5 6">NBRC 112813</strain>
    </source>
</reference>
<keyword evidence="6" id="KW-1185">Reference proteome</keyword>
<keyword evidence="3" id="KW-0804">Transcription</keyword>
<dbReference type="InterPro" id="IPR036388">
    <property type="entry name" value="WH-like_DNA-bd_sf"/>
</dbReference>
<evidence type="ECO:0000256" key="2">
    <source>
        <dbReference type="ARBA" id="ARBA00023125"/>
    </source>
</evidence>
<accession>A0ABQ5MXZ8</accession>
<dbReference type="SMART" id="SM00421">
    <property type="entry name" value="HTH_LUXR"/>
    <property type="match status" value="1"/>
</dbReference>
<evidence type="ECO:0000256" key="3">
    <source>
        <dbReference type="ARBA" id="ARBA00023163"/>
    </source>
</evidence>
<dbReference type="PROSITE" id="PS50043">
    <property type="entry name" value="HTH_LUXR_2"/>
    <property type="match status" value="1"/>
</dbReference>
<dbReference type="InterPro" id="IPR016032">
    <property type="entry name" value="Sig_transdc_resp-reg_C-effctor"/>
</dbReference>
<proteinExistence type="predicted"/>
<dbReference type="InterPro" id="IPR011990">
    <property type="entry name" value="TPR-like_helical_dom_sf"/>
</dbReference>
<dbReference type="Proteomes" id="UP001209654">
    <property type="component" value="Unassembled WGS sequence"/>
</dbReference>
<dbReference type="Gene3D" id="1.10.10.10">
    <property type="entry name" value="Winged helix-like DNA-binding domain superfamily/Winged helix DNA-binding domain"/>
    <property type="match status" value="1"/>
</dbReference>
<dbReference type="PANTHER" id="PTHR44688:SF16">
    <property type="entry name" value="DNA-BINDING TRANSCRIPTIONAL ACTIVATOR DEVR_DOSR"/>
    <property type="match status" value="1"/>
</dbReference>
<evidence type="ECO:0000313" key="5">
    <source>
        <dbReference type="EMBL" id="GLB68819.1"/>
    </source>
</evidence>
<evidence type="ECO:0000256" key="1">
    <source>
        <dbReference type="ARBA" id="ARBA00023015"/>
    </source>
</evidence>
<comment type="caution">
    <text evidence="5">The sequence shown here is derived from an EMBL/GenBank/DDBJ whole genome shotgun (WGS) entry which is preliminary data.</text>
</comment>
<feature type="domain" description="HTH luxR-type" evidence="4">
    <location>
        <begin position="470"/>
        <end position="535"/>
    </location>
</feature>